<dbReference type="Pfam" id="PF00069">
    <property type="entry name" value="Pkinase"/>
    <property type="match status" value="1"/>
</dbReference>
<dbReference type="PROSITE" id="PS00108">
    <property type="entry name" value="PROTEIN_KINASE_ST"/>
    <property type="match status" value="1"/>
</dbReference>
<dbReference type="FunFam" id="3.30.200.20:FF:000103">
    <property type="entry name" value="Protein kinase C"/>
    <property type="match status" value="1"/>
</dbReference>
<dbReference type="FunFam" id="1.10.510.10:FF:000048">
    <property type="entry name" value="Protein kinase C"/>
    <property type="match status" value="1"/>
</dbReference>
<dbReference type="InterPro" id="IPR035892">
    <property type="entry name" value="C2_domain_sf"/>
</dbReference>
<dbReference type="AlphaFoldDB" id="A0A7K5E5F4"/>
<keyword evidence="5" id="KW-0547">Nucleotide-binding</keyword>
<dbReference type="PROSITE" id="PS50011">
    <property type="entry name" value="PROTEIN_KINASE_DOM"/>
    <property type="match status" value="1"/>
</dbReference>
<dbReference type="InterPro" id="IPR000719">
    <property type="entry name" value="Prot_kinase_dom"/>
</dbReference>
<evidence type="ECO:0000256" key="6">
    <source>
        <dbReference type="ARBA" id="ARBA00022777"/>
    </source>
</evidence>
<dbReference type="InterPro" id="IPR011009">
    <property type="entry name" value="Kinase-like_dom_sf"/>
</dbReference>
<dbReference type="Gene3D" id="3.30.200.20">
    <property type="entry name" value="Phosphorylase Kinase, domain 1"/>
    <property type="match status" value="1"/>
</dbReference>
<feature type="non-terminal residue" evidence="9">
    <location>
        <position position="319"/>
    </location>
</feature>
<feature type="domain" description="Protein kinase" evidence="8">
    <location>
        <begin position="115"/>
        <end position="319"/>
    </location>
</feature>
<keyword evidence="2" id="KW-0723">Serine/threonine-protein kinase</keyword>
<keyword evidence="10" id="KW-1185">Reference proteome</keyword>
<evidence type="ECO:0000259" key="8">
    <source>
        <dbReference type="PROSITE" id="PS50011"/>
    </source>
</evidence>
<sequence>LRPGDAERRLSVEVWDWDRTSRNDFMGAMSFGVAELLKGHVDGWFKLLNQEEGEYYNVPVADTDDCGLRPKFEVWEPKNSPKESPKIPLKYLQKIPEKKNSKITKNWGKIEKKRDETLKSRGKGGLSPRWGRLVPQVMLAERRGSAELFAIKILKKDVVVQDDDAASTLVERRVLALGPRPHFLTHLHSTFQTPDRLYFVMEYVTGGDLMYHIQQVGKFKEPHAAFYAAEIAIGLFFLHNQGIIYRDLKLDNVMLDAQGHVKITDFGMCKENIFPGNTTRTFCGTPDYIAPEIIAYQPYGKSVDWWSFGVLLYEMLAGQ</sequence>
<comment type="similarity">
    <text evidence="1">Belongs to the protein kinase superfamily. AGC Ser/Thr protein kinase family. PKC subfamily.</text>
</comment>
<gene>
    <name evidence="9" type="primary">Prkcg</name>
    <name evidence="9" type="ORF">POLCAE_R07246</name>
</gene>
<dbReference type="EMBL" id="VYXF01004178">
    <property type="protein sequence ID" value="NWS27936.1"/>
    <property type="molecule type" value="Genomic_DNA"/>
</dbReference>
<evidence type="ECO:0000256" key="4">
    <source>
        <dbReference type="ARBA" id="ARBA00022679"/>
    </source>
</evidence>
<keyword evidence="4" id="KW-0808">Transferase</keyword>
<dbReference type="InterPro" id="IPR000008">
    <property type="entry name" value="C2_dom"/>
</dbReference>
<evidence type="ECO:0000256" key="7">
    <source>
        <dbReference type="ARBA" id="ARBA00022840"/>
    </source>
</evidence>
<dbReference type="Gene3D" id="2.60.40.150">
    <property type="entry name" value="C2 domain"/>
    <property type="match status" value="1"/>
</dbReference>
<organism evidence="9 10">
    <name type="scientific">Polioptila caerulea</name>
    <name type="common">Blue-grey gnatcatcher</name>
    <dbReference type="NCBI Taxonomy" id="66707"/>
    <lineage>
        <taxon>Eukaryota</taxon>
        <taxon>Metazoa</taxon>
        <taxon>Chordata</taxon>
        <taxon>Craniata</taxon>
        <taxon>Vertebrata</taxon>
        <taxon>Euteleostomi</taxon>
        <taxon>Archelosauria</taxon>
        <taxon>Archosauria</taxon>
        <taxon>Dinosauria</taxon>
        <taxon>Saurischia</taxon>
        <taxon>Theropoda</taxon>
        <taxon>Coelurosauria</taxon>
        <taxon>Aves</taxon>
        <taxon>Neognathae</taxon>
        <taxon>Neoaves</taxon>
        <taxon>Telluraves</taxon>
        <taxon>Australaves</taxon>
        <taxon>Passeriformes</taxon>
        <taxon>Certhiidae</taxon>
        <taxon>Polioptilinae</taxon>
        <taxon>Polioptila</taxon>
    </lineage>
</organism>
<name>A0A7K5E5F4_POLCE</name>
<dbReference type="SUPFAM" id="SSF56112">
    <property type="entry name" value="Protein kinase-like (PK-like)"/>
    <property type="match status" value="1"/>
</dbReference>
<accession>A0A7K5E5F4</accession>
<keyword evidence="6 9" id="KW-0418">Kinase</keyword>
<dbReference type="SUPFAM" id="SSF49562">
    <property type="entry name" value="C2 domain (Calcium/lipid-binding domain, CaLB)"/>
    <property type="match status" value="1"/>
</dbReference>
<dbReference type="Proteomes" id="UP000573697">
    <property type="component" value="Unassembled WGS sequence"/>
</dbReference>
<evidence type="ECO:0000256" key="3">
    <source>
        <dbReference type="ARBA" id="ARBA00022553"/>
    </source>
</evidence>
<dbReference type="PANTHER" id="PTHR24351">
    <property type="entry name" value="RIBOSOMAL PROTEIN S6 KINASE"/>
    <property type="match status" value="1"/>
</dbReference>
<keyword evidence="3" id="KW-0597">Phosphoprotein</keyword>
<evidence type="ECO:0000313" key="9">
    <source>
        <dbReference type="EMBL" id="NWS27936.1"/>
    </source>
</evidence>
<dbReference type="Pfam" id="PF00168">
    <property type="entry name" value="C2"/>
    <property type="match status" value="1"/>
</dbReference>
<comment type="caution">
    <text evidence="9">The sequence shown here is derived from an EMBL/GenBank/DDBJ whole genome shotgun (WGS) entry which is preliminary data.</text>
</comment>
<evidence type="ECO:0000313" key="10">
    <source>
        <dbReference type="Proteomes" id="UP000573697"/>
    </source>
</evidence>
<evidence type="ECO:0000256" key="1">
    <source>
        <dbReference type="ARBA" id="ARBA00005490"/>
    </source>
</evidence>
<protein>
    <submittedName>
        <fullName evidence="9">KPCG kinase</fullName>
    </submittedName>
</protein>
<reference evidence="9 10" key="1">
    <citation type="submission" date="2019-09" db="EMBL/GenBank/DDBJ databases">
        <title>Bird 10,000 Genomes (B10K) Project - Family phase.</title>
        <authorList>
            <person name="Zhang G."/>
        </authorList>
    </citation>
    <scope>NUCLEOTIDE SEQUENCE [LARGE SCALE GENOMIC DNA]</scope>
    <source>
        <strain evidence="9">B10K-DU-001-66</strain>
        <tissue evidence="9">Muscle</tissue>
    </source>
</reference>
<dbReference type="GO" id="GO:0004674">
    <property type="term" value="F:protein serine/threonine kinase activity"/>
    <property type="evidence" value="ECO:0007669"/>
    <property type="project" value="UniProtKB-KW"/>
</dbReference>
<evidence type="ECO:0000256" key="5">
    <source>
        <dbReference type="ARBA" id="ARBA00022741"/>
    </source>
</evidence>
<dbReference type="SMART" id="SM00220">
    <property type="entry name" value="S_TKc"/>
    <property type="match status" value="1"/>
</dbReference>
<keyword evidence="7" id="KW-0067">ATP-binding</keyword>
<proteinExistence type="inferred from homology"/>
<dbReference type="Gene3D" id="1.10.510.10">
    <property type="entry name" value="Transferase(Phosphotransferase) domain 1"/>
    <property type="match status" value="1"/>
</dbReference>
<evidence type="ECO:0000256" key="2">
    <source>
        <dbReference type="ARBA" id="ARBA00022527"/>
    </source>
</evidence>
<dbReference type="GO" id="GO:0005524">
    <property type="term" value="F:ATP binding"/>
    <property type="evidence" value="ECO:0007669"/>
    <property type="project" value="UniProtKB-KW"/>
</dbReference>
<dbReference type="InterPro" id="IPR008271">
    <property type="entry name" value="Ser/Thr_kinase_AS"/>
</dbReference>
<feature type="non-terminal residue" evidence="9">
    <location>
        <position position="1"/>
    </location>
</feature>